<keyword evidence="9" id="KW-0963">Cytoplasm</keyword>
<organism evidence="12 13">
    <name type="scientific">Rohdeia mirabilis</name>
    <dbReference type="NCBI Taxonomy" id="2528008"/>
    <lineage>
        <taxon>Bacteria</taxon>
        <taxon>Pseudomonadati</taxon>
        <taxon>Planctomycetota</taxon>
        <taxon>Planctomycetia</taxon>
        <taxon>Planctomycetia incertae sedis</taxon>
        <taxon>Rohdeia</taxon>
    </lineage>
</organism>
<comment type="similarity">
    <text evidence="1 9">Belongs to the cytidylate kinase family. Type 1 subfamily.</text>
</comment>
<feature type="region of interest" description="Disordered" evidence="10">
    <location>
        <begin position="517"/>
        <end position="542"/>
    </location>
</feature>
<dbReference type="Gene3D" id="3.40.50.300">
    <property type="entry name" value="P-loop containing nucleotide triphosphate hydrolases"/>
    <property type="match status" value="1"/>
</dbReference>
<dbReference type="GO" id="GO:0036431">
    <property type="term" value="F:dCMP kinase activity"/>
    <property type="evidence" value="ECO:0007669"/>
    <property type="project" value="InterPro"/>
</dbReference>
<dbReference type="OrthoDB" id="9807434at2"/>
<evidence type="ECO:0000313" key="12">
    <source>
        <dbReference type="EMBL" id="QDU84942.1"/>
    </source>
</evidence>
<keyword evidence="3 9" id="KW-0547">Nucleotide-binding</keyword>
<dbReference type="GO" id="GO:0009245">
    <property type="term" value="P:lipid A biosynthetic process"/>
    <property type="evidence" value="ECO:0007669"/>
    <property type="project" value="TreeGrafter"/>
</dbReference>
<dbReference type="GO" id="GO:0006220">
    <property type="term" value="P:pyrimidine nucleotide metabolic process"/>
    <property type="evidence" value="ECO:0007669"/>
    <property type="project" value="UniProtKB-UniRule"/>
</dbReference>
<dbReference type="CDD" id="cd02020">
    <property type="entry name" value="CMPK"/>
    <property type="match status" value="1"/>
</dbReference>
<comment type="subcellular location">
    <subcellularLocation>
        <location evidence="9">Cytoplasm</location>
    </subcellularLocation>
</comment>
<dbReference type="RefSeq" id="WP_145187375.1">
    <property type="nucleotide sequence ID" value="NZ_CP036290.1"/>
</dbReference>
<keyword evidence="6 9" id="KW-0067">ATP-binding</keyword>
<dbReference type="Gene3D" id="3.60.21.10">
    <property type="match status" value="1"/>
</dbReference>
<keyword evidence="2 9" id="KW-0808">Transferase</keyword>
<evidence type="ECO:0000256" key="5">
    <source>
        <dbReference type="ARBA" id="ARBA00022801"/>
    </source>
</evidence>
<feature type="region of interest" description="Disordered" evidence="10">
    <location>
        <begin position="270"/>
        <end position="291"/>
    </location>
</feature>
<accession>A0A518D0D2</accession>
<evidence type="ECO:0000256" key="1">
    <source>
        <dbReference type="ARBA" id="ARBA00009427"/>
    </source>
</evidence>
<dbReference type="GO" id="GO:0008758">
    <property type="term" value="F:UDP-2,3-diacylglucosamine hydrolase activity"/>
    <property type="evidence" value="ECO:0007669"/>
    <property type="project" value="TreeGrafter"/>
</dbReference>
<dbReference type="EMBL" id="CP036290">
    <property type="protein sequence ID" value="QDU84942.1"/>
    <property type="molecule type" value="Genomic_DNA"/>
</dbReference>
<dbReference type="PANTHER" id="PTHR34990">
    <property type="entry name" value="UDP-2,3-DIACYLGLUCOSAMINE HYDROLASE-RELATED"/>
    <property type="match status" value="1"/>
</dbReference>
<feature type="compositionally biased region" description="Low complexity" evidence="10">
    <location>
        <begin position="270"/>
        <end position="282"/>
    </location>
</feature>
<sequence>MTERADSRSGRGGALPEIRLPVGTLAIGDLHVDVERPDVVEGFTRFLAAQHGRPCLIVLGDLFEYWIGKGQANSAGGTRCLAALSELAGSGTRILVVPGNRDFLLGASDARRGGFTLLADGFVGVAQDRSRTLVLHGDELCTRDTSYQRLRRVVRSGPVRWLARTLPTAASSAIAMRLREASTRAVARKPEASKRPQRDEALRRSSAANARTLLTGHVHEFRDDDRDGLRWLCVDAFGHAPLGPAAATAEEASASSRDAFELHLGGWRVRSSSRAGRPPGRTSRTDGPVNPEAMLVPAMTLIAIDGPSGVGKSTAARLLARRLDLFFLDTGAMYRAVARAVLERGADPHDEAACLEVTRGLHLAFEPDGTLLVDGEPAGPAIRTERVTRHVSPVSAHGSVRELVVARQREIAAEMARATGGAVAEGRDTTTVVFPNADLKVFLTASAMERARRRAAELGIPDEVGRILDDICRRDEHDSTRAHSPLRQADDAVRVETDGLTAEQVVERLAFLARSGPFDGADAGSPRSGGGTSSDAVRGRER</sequence>
<feature type="binding site" evidence="9">
    <location>
        <begin position="306"/>
        <end position="314"/>
    </location>
    <ligand>
        <name>ATP</name>
        <dbReference type="ChEBI" id="CHEBI:30616"/>
    </ligand>
</feature>
<keyword evidence="5" id="KW-0378">Hydrolase</keyword>
<feature type="region of interest" description="Disordered" evidence="10">
    <location>
        <begin position="185"/>
        <end position="207"/>
    </location>
</feature>
<dbReference type="GO" id="GO:0036430">
    <property type="term" value="F:CMP kinase activity"/>
    <property type="evidence" value="ECO:0007669"/>
    <property type="project" value="RHEA"/>
</dbReference>
<gene>
    <name evidence="9 12" type="primary">cmk</name>
    <name evidence="12" type="ORF">Pla163_20620</name>
</gene>
<dbReference type="EC" id="2.7.4.25" evidence="9"/>
<evidence type="ECO:0000256" key="6">
    <source>
        <dbReference type="ARBA" id="ARBA00022840"/>
    </source>
</evidence>
<dbReference type="GO" id="GO:0005737">
    <property type="term" value="C:cytoplasm"/>
    <property type="evidence" value="ECO:0007669"/>
    <property type="project" value="UniProtKB-SubCell"/>
</dbReference>
<keyword evidence="4 9" id="KW-0418">Kinase</keyword>
<dbReference type="InterPro" id="IPR003136">
    <property type="entry name" value="Cytidylate_kin"/>
</dbReference>
<dbReference type="NCBIfam" id="TIGR00017">
    <property type="entry name" value="cmk"/>
    <property type="match status" value="1"/>
</dbReference>
<evidence type="ECO:0000256" key="8">
    <source>
        <dbReference type="ARBA" id="ARBA00048478"/>
    </source>
</evidence>
<evidence type="ECO:0000256" key="3">
    <source>
        <dbReference type="ARBA" id="ARBA00022741"/>
    </source>
</evidence>
<reference evidence="12 13" key="1">
    <citation type="submission" date="2019-02" db="EMBL/GenBank/DDBJ databases">
        <title>Deep-cultivation of Planctomycetes and their phenomic and genomic characterization uncovers novel biology.</title>
        <authorList>
            <person name="Wiegand S."/>
            <person name="Jogler M."/>
            <person name="Boedeker C."/>
            <person name="Pinto D."/>
            <person name="Vollmers J."/>
            <person name="Rivas-Marin E."/>
            <person name="Kohn T."/>
            <person name="Peeters S.H."/>
            <person name="Heuer A."/>
            <person name="Rast P."/>
            <person name="Oberbeckmann S."/>
            <person name="Bunk B."/>
            <person name="Jeske O."/>
            <person name="Meyerdierks A."/>
            <person name="Storesund J.E."/>
            <person name="Kallscheuer N."/>
            <person name="Luecker S."/>
            <person name="Lage O.M."/>
            <person name="Pohl T."/>
            <person name="Merkel B.J."/>
            <person name="Hornburger P."/>
            <person name="Mueller R.-W."/>
            <person name="Bruemmer F."/>
            <person name="Labrenz M."/>
            <person name="Spormann A.M."/>
            <person name="Op den Camp H."/>
            <person name="Overmann J."/>
            <person name="Amann R."/>
            <person name="Jetten M.S.M."/>
            <person name="Mascher T."/>
            <person name="Medema M.H."/>
            <person name="Devos D.P."/>
            <person name="Kaster A.-K."/>
            <person name="Ovreas L."/>
            <person name="Rohde M."/>
            <person name="Galperin M.Y."/>
            <person name="Jogler C."/>
        </authorList>
    </citation>
    <scope>NUCLEOTIDE SEQUENCE [LARGE SCALE GENOMIC DNA]</scope>
    <source>
        <strain evidence="12 13">Pla163</strain>
    </source>
</reference>
<dbReference type="GO" id="GO:0016020">
    <property type="term" value="C:membrane"/>
    <property type="evidence" value="ECO:0007669"/>
    <property type="project" value="GOC"/>
</dbReference>
<dbReference type="InterPro" id="IPR011994">
    <property type="entry name" value="Cytidylate_kinase_dom"/>
</dbReference>
<comment type="catalytic activity">
    <reaction evidence="7 9">
        <text>dCMP + ATP = dCDP + ADP</text>
        <dbReference type="Rhea" id="RHEA:25094"/>
        <dbReference type="ChEBI" id="CHEBI:30616"/>
        <dbReference type="ChEBI" id="CHEBI:57566"/>
        <dbReference type="ChEBI" id="CHEBI:58593"/>
        <dbReference type="ChEBI" id="CHEBI:456216"/>
        <dbReference type="EC" id="2.7.4.25"/>
    </reaction>
</comment>
<name>A0A518D0D2_9BACT</name>
<evidence type="ECO:0000256" key="4">
    <source>
        <dbReference type="ARBA" id="ARBA00022777"/>
    </source>
</evidence>
<dbReference type="CDD" id="cd07398">
    <property type="entry name" value="MPP_YbbF-LpxH"/>
    <property type="match status" value="1"/>
</dbReference>
<evidence type="ECO:0000256" key="9">
    <source>
        <dbReference type="HAMAP-Rule" id="MF_00238"/>
    </source>
</evidence>
<dbReference type="PANTHER" id="PTHR34990:SF1">
    <property type="entry name" value="UDP-2,3-DIACYLGLUCOSAMINE HYDROLASE"/>
    <property type="match status" value="1"/>
</dbReference>
<dbReference type="GO" id="GO:0005524">
    <property type="term" value="F:ATP binding"/>
    <property type="evidence" value="ECO:0007669"/>
    <property type="project" value="UniProtKB-UniRule"/>
</dbReference>
<dbReference type="InterPro" id="IPR029052">
    <property type="entry name" value="Metallo-depent_PP-like"/>
</dbReference>
<evidence type="ECO:0000256" key="10">
    <source>
        <dbReference type="SAM" id="MobiDB-lite"/>
    </source>
</evidence>
<evidence type="ECO:0000313" key="13">
    <source>
        <dbReference type="Proteomes" id="UP000319342"/>
    </source>
</evidence>
<comment type="catalytic activity">
    <reaction evidence="8 9">
        <text>CMP + ATP = CDP + ADP</text>
        <dbReference type="Rhea" id="RHEA:11600"/>
        <dbReference type="ChEBI" id="CHEBI:30616"/>
        <dbReference type="ChEBI" id="CHEBI:58069"/>
        <dbReference type="ChEBI" id="CHEBI:60377"/>
        <dbReference type="ChEBI" id="CHEBI:456216"/>
        <dbReference type="EC" id="2.7.4.25"/>
    </reaction>
</comment>
<proteinExistence type="inferred from homology"/>
<dbReference type="Proteomes" id="UP000319342">
    <property type="component" value="Chromosome"/>
</dbReference>
<dbReference type="InterPro" id="IPR043461">
    <property type="entry name" value="LpxH-like"/>
</dbReference>
<dbReference type="Pfam" id="PF02224">
    <property type="entry name" value="Cytidylate_kin"/>
    <property type="match status" value="1"/>
</dbReference>
<feature type="domain" description="Cytidylate kinase" evidence="11">
    <location>
        <begin position="302"/>
        <end position="510"/>
    </location>
</feature>
<keyword evidence="13" id="KW-1185">Reference proteome</keyword>
<dbReference type="NCBIfam" id="NF003743">
    <property type="entry name" value="PRK05340.1"/>
    <property type="match status" value="1"/>
</dbReference>
<protein>
    <recommendedName>
        <fullName evidence="9">Cytidylate kinase</fullName>
        <shortName evidence="9">CK</shortName>
        <ecNumber evidence="9">2.7.4.25</ecNumber>
    </recommendedName>
    <alternativeName>
        <fullName evidence="9">Cytidine monophosphate kinase</fullName>
        <shortName evidence="9">CMP kinase</shortName>
    </alternativeName>
</protein>
<dbReference type="SUPFAM" id="SSF52540">
    <property type="entry name" value="P-loop containing nucleoside triphosphate hydrolases"/>
    <property type="match status" value="1"/>
</dbReference>
<feature type="compositionally biased region" description="Basic and acidic residues" evidence="10">
    <location>
        <begin position="185"/>
        <end position="203"/>
    </location>
</feature>
<evidence type="ECO:0000256" key="2">
    <source>
        <dbReference type="ARBA" id="ARBA00022679"/>
    </source>
</evidence>
<dbReference type="InterPro" id="IPR027417">
    <property type="entry name" value="P-loop_NTPase"/>
</dbReference>
<evidence type="ECO:0000256" key="7">
    <source>
        <dbReference type="ARBA" id="ARBA00047615"/>
    </source>
</evidence>
<dbReference type="SUPFAM" id="SSF56300">
    <property type="entry name" value="Metallo-dependent phosphatases"/>
    <property type="match status" value="1"/>
</dbReference>
<evidence type="ECO:0000259" key="11">
    <source>
        <dbReference type="Pfam" id="PF02224"/>
    </source>
</evidence>
<dbReference type="AlphaFoldDB" id="A0A518D0D2"/>
<dbReference type="HAMAP" id="MF_00238">
    <property type="entry name" value="Cytidyl_kinase_type1"/>
    <property type="match status" value="1"/>
</dbReference>